<sequence length="218" mass="24511">MTQRASSSATQTSRFFCSSHFRRRRDLLQFVTSSYSPQNHQAKAFSSANLSRRQLSIRHDFLPLRPCLSFASSSPAPRATELCSRFRRGEGSVNSKSKLSSSTIETTMKLLFTQSKLQATVRAPSKSSSPPLQSAPTLRPPANHTRAHSRSISVQSTTVDSDHQNHHDILSQREVDELRSTTWRRKLGRVKEKTTEIELGLGSSGSQMRTKKHDEEEL</sequence>
<gene>
    <name evidence="2" type="ORF">DARMORV10_A01P21920.1</name>
</gene>
<dbReference type="AlphaFoldDB" id="A0A816XUQ7"/>
<accession>A0A816XUQ7</accession>
<organism evidence="2">
    <name type="scientific">Brassica napus</name>
    <name type="common">Rape</name>
    <dbReference type="NCBI Taxonomy" id="3708"/>
    <lineage>
        <taxon>Eukaryota</taxon>
        <taxon>Viridiplantae</taxon>
        <taxon>Streptophyta</taxon>
        <taxon>Embryophyta</taxon>
        <taxon>Tracheophyta</taxon>
        <taxon>Spermatophyta</taxon>
        <taxon>Magnoliopsida</taxon>
        <taxon>eudicotyledons</taxon>
        <taxon>Gunneridae</taxon>
        <taxon>Pentapetalae</taxon>
        <taxon>rosids</taxon>
        <taxon>malvids</taxon>
        <taxon>Brassicales</taxon>
        <taxon>Brassicaceae</taxon>
        <taxon>Brassiceae</taxon>
        <taxon>Brassica</taxon>
    </lineage>
</organism>
<dbReference type="Proteomes" id="UP001295469">
    <property type="component" value="Chromosome A01"/>
</dbReference>
<name>A0A816XUQ7_BRANA</name>
<evidence type="ECO:0000256" key="1">
    <source>
        <dbReference type="SAM" id="MobiDB-lite"/>
    </source>
</evidence>
<feature type="region of interest" description="Disordered" evidence="1">
    <location>
        <begin position="119"/>
        <end position="218"/>
    </location>
</feature>
<protein>
    <submittedName>
        <fullName evidence="2">(rape) hypothetical protein</fullName>
    </submittedName>
</protein>
<evidence type="ECO:0000313" key="2">
    <source>
        <dbReference type="EMBL" id="CAF2150979.1"/>
    </source>
</evidence>
<feature type="compositionally biased region" description="Polar residues" evidence="1">
    <location>
        <begin position="125"/>
        <end position="136"/>
    </location>
</feature>
<reference evidence="2" key="1">
    <citation type="submission" date="2021-01" db="EMBL/GenBank/DDBJ databases">
        <authorList>
            <consortium name="Genoscope - CEA"/>
            <person name="William W."/>
        </authorList>
    </citation>
    <scope>NUCLEOTIDE SEQUENCE</scope>
</reference>
<feature type="compositionally biased region" description="Polar residues" evidence="1">
    <location>
        <begin position="150"/>
        <end position="159"/>
    </location>
</feature>
<feature type="compositionally biased region" description="Basic and acidic residues" evidence="1">
    <location>
        <begin position="160"/>
        <end position="179"/>
    </location>
</feature>
<proteinExistence type="predicted"/>
<dbReference type="EMBL" id="HG994355">
    <property type="protein sequence ID" value="CAF2150979.1"/>
    <property type="molecule type" value="Genomic_DNA"/>
</dbReference>